<gene>
    <name evidence="2" type="ORF">IMZ28_02680</name>
</gene>
<organism evidence="2 3">
    <name type="scientific">Sulfurovum indicum</name>
    <dbReference type="NCBI Taxonomy" id="2779528"/>
    <lineage>
        <taxon>Bacteria</taxon>
        <taxon>Pseudomonadati</taxon>
        <taxon>Campylobacterota</taxon>
        <taxon>Epsilonproteobacteria</taxon>
        <taxon>Campylobacterales</taxon>
        <taxon>Sulfurovaceae</taxon>
        <taxon>Sulfurovum</taxon>
    </lineage>
</organism>
<keyword evidence="1" id="KW-0472">Membrane</keyword>
<sequence>MADKKKENKNIIFVTLFISVMLIFMLGTVVYVTNQVANCSSAKKARKVCYSIEKKTEIQRIIV</sequence>
<keyword evidence="3" id="KW-1185">Reference proteome</keyword>
<dbReference type="KEGG" id="sinu:IMZ28_02680"/>
<keyword evidence="1" id="KW-1133">Transmembrane helix</keyword>
<feature type="transmembrane region" description="Helical" evidence="1">
    <location>
        <begin position="12"/>
        <end position="32"/>
    </location>
</feature>
<accession>A0A7M1S4X5</accession>
<dbReference type="AlphaFoldDB" id="A0A7M1S4X5"/>
<keyword evidence="1" id="KW-0812">Transmembrane</keyword>
<dbReference type="RefSeq" id="WP_197549163.1">
    <property type="nucleotide sequence ID" value="NZ_CP063164.1"/>
</dbReference>
<evidence type="ECO:0000256" key="1">
    <source>
        <dbReference type="SAM" id="Phobius"/>
    </source>
</evidence>
<evidence type="ECO:0000313" key="2">
    <source>
        <dbReference type="EMBL" id="QOR62398.1"/>
    </source>
</evidence>
<dbReference type="EMBL" id="CP063164">
    <property type="protein sequence ID" value="QOR62398.1"/>
    <property type="molecule type" value="Genomic_DNA"/>
</dbReference>
<dbReference type="Proteomes" id="UP000595074">
    <property type="component" value="Chromosome"/>
</dbReference>
<name>A0A7M1S4X5_9BACT</name>
<reference evidence="2 3" key="1">
    <citation type="submission" date="2020-10" db="EMBL/GenBank/DDBJ databases">
        <title>The genome of sulfurovum sp.</title>
        <authorList>
            <person name="Xie S."/>
            <person name="Shao Z."/>
            <person name="Jiang L."/>
        </authorList>
    </citation>
    <scope>NUCLEOTIDE SEQUENCE [LARGE SCALE GENOMIC DNA]</scope>
    <source>
        <strain evidence="2 3">ST-419</strain>
    </source>
</reference>
<evidence type="ECO:0000313" key="3">
    <source>
        <dbReference type="Proteomes" id="UP000595074"/>
    </source>
</evidence>
<proteinExistence type="predicted"/>
<protein>
    <submittedName>
        <fullName evidence="2">Uncharacterized protein</fullName>
    </submittedName>
</protein>